<dbReference type="OrthoDB" id="10364383at2759"/>
<comment type="caution">
    <text evidence="3">The sequence shown here is derived from an EMBL/GenBank/DDBJ whole genome shotgun (WGS) entry which is preliminary data.</text>
</comment>
<evidence type="ECO:0000313" key="4">
    <source>
        <dbReference type="Proteomes" id="UP000187283"/>
    </source>
</evidence>
<proteinExistence type="predicted"/>
<dbReference type="EMBL" id="LSSN01000549">
    <property type="protein sequence ID" value="OMJ23386.1"/>
    <property type="molecule type" value="Genomic_DNA"/>
</dbReference>
<organism evidence="3 4">
    <name type="scientific">Smittium culicis</name>
    <dbReference type="NCBI Taxonomy" id="133412"/>
    <lineage>
        <taxon>Eukaryota</taxon>
        <taxon>Fungi</taxon>
        <taxon>Fungi incertae sedis</taxon>
        <taxon>Zoopagomycota</taxon>
        <taxon>Kickxellomycotina</taxon>
        <taxon>Harpellomycetes</taxon>
        <taxon>Harpellales</taxon>
        <taxon>Legeriomycetaceae</taxon>
        <taxon>Smittium</taxon>
    </lineage>
</organism>
<name>A0A1R1Y9R0_9FUNG</name>
<evidence type="ECO:0000313" key="3">
    <source>
        <dbReference type="EMBL" id="OMJ23386.1"/>
    </source>
</evidence>
<keyword evidence="1" id="KW-0175">Coiled coil</keyword>
<gene>
    <name evidence="3" type="ORF">AYI70_g2284</name>
</gene>
<evidence type="ECO:0000256" key="2">
    <source>
        <dbReference type="SAM" id="MobiDB-lite"/>
    </source>
</evidence>
<dbReference type="AlphaFoldDB" id="A0A1R1Y9R0"/>
<accession>A0A1R1Y9R0</accession>
<evidence type="ECO:0000256" key="1">
    <source>
        <dbReference type="SAM" id="Coils"/>
    </source>
</evidence>
<dbReference type="STRING" id="133412.A0A1R1Y9R0"/>
<sequence length="125" mass="14177">MMFGSPLPFTTTPRRKLKTPDRASQMSFLTTNSKFRKGASSSILNTVDSSSVRNFEAANDKPNDQQSYIPPKHNVSREEIREITVSFMKQLDEVLKEWEELALEKKNKAEKLLIDLTGNISSIIS</sequence>
<feature type="coiled-coil region" evidence="1">
    <location>
        <begin position="88"/>
        <end position="115"/>
    </location>
</feature>
<protein>
    <submittedName>
        <fullName evidence="3">Uncharacterized protein</fullName>
    </submittedName>
</protein>
<dbReference type="Proteomes" id="UP000187283">
    <property type="component" value="Unassembled WGS sequence"/>
</dbReference>
<feature type="region of interest" description="Disordered" evidence="2">
    <location>
        <begin position="55"/>
        <end position="75"/>
    </location>
</feature>
<keyword evidence="4" id="KW-1185">Reference proteome</keyword>
<feature type="region of interest" description="Disordered" evidence="2">
    <location>
        <begin position="1"/>
        <end position="23"/>
    </location>
</feature>
<reference evidence="3 4" key="1">
    <citation type="submission" date="2017-01" db="EMBL/GenBank/DDBJ databases">
        <authorList>
            <person name="Mah S.A."/>
            <person name="Swanson W.J."/>
            <person name="Moy G.W."/>
            <person name="Vacquier V.D."/>
        </authorList>
    </citation>
    <scope>NUCLEOTIDE SEQUENCE [LARGE SCALE GENOMIC DNA]</scope>
    <source>
        <strain evidence="3 4">GSMNP</strain>
    </source>
</reference>